<accession>A0A235C998</accession>
<organism evidence="1 3">
    <name type="scientific">Oceanimonas baumannii</name>
    <dbReference type="NCBI Taxonomy" id="129578"/>
    <lineage>
        <taxon>Bacteria</taxon>
        <taxon>Pseudomonadati</taxon>
        <taxon>Pseudomonadota</taxon>
        <taxon>Gammaproteobacteria</taxon>
        <taxon>Aeromonadales</taxon>
        <taxon>Aeromonadaceae</taxon>
        <taxon>Oceanimonas</taxon>
    </lineage>
</organism>
<reference evidence="1 3" key="1">
    <citation type="submission" date="2017-08" db="EMBL/GenBank/DDBJ databases">
        <title>Draft Genome Sequence of the Marine Bacterium Oceanimonas baumannii ATCC 700832.</title>
        <authorList>
            <person name="Mcclelland W.D."/>
            <person name="Brennan M.A."/>
            <person name="Trachtenberg A.M."/>
            <person name="Maclea K.S."/>
        </authorList>
    </citation>
    <scope>NUCLEOTIDE SEQUENCE [LARGE SCALE GENOMIC DNA]</scope>
    <source>
        <strain evidence="1 3">ATCC 700832</strain>
    </source>
</reference>
<evidence type="ECO:0000313" key="2">
    <source>
        <dbReference type="EMBL" id="TDW55293.1"/>
    </source>
</evidence>
<dbReference type="AlphaFoldDB" id="A0A235C998"/>
<proteinExistence type="predicted"/>
<dbReference type="RefSeq" id="WP_094279671.1">
    <property type="nucleotide sequence ID" value="NZ_JBLWZI010000007.1"/>
</dbReference>
<dbReference type="EMBL" id="SODO01000019">
    <property type="protein sequence ID" value="TDW55293.1"/>
    <property type="molecule type" value="Genomic_DNA"/>
</dbReference>
<dbReference type="PANTHER" id="PTHR35175:SF2">
    <property type="entry name" value="DUF1289 DOMAIN-CONTAINING PROTEIN"/>
    <property type="match status" value="1"/>
</dbReference>
<reference evidence="2 4" key="2">
    <citation type="submission" date="2019-03" db="EMBL/GenBank/DDBJ databases">
        <title>Genomic Encyclopedia of Archaeal and Bacterial Type Strains, Phase II (KMG-II): from individual species to whole genera.</title>
        <authorList>
            <person name="Goeker M."/>
        </authorList>
    </citation>
    <scope>NUCLEOTIDE SEQUENCE [LARGE SCALE GENOMIC DNA]</scope>
    <source>
        <strain evidence="2 4">DSM 15594</strain>
    </source>
</reference>
<evidence type="ECO:0000313" key="3">
    <source>
        <dbReference type="Proteomes" id="UP000243640"/>
    </source>
</evidence>
<dbReference type="Pfam" id="PF06945">
    <property type="entry name" value="DUF1289"/>
    <property type="match status" value="1"/>
</dbReference>
<sequence>MSDAVQSPCIGYCKLNEERVCAGCFRHVDEIAGWRDKPQAEKRNIIQRCAERKSIQPS</sequence>
<evidence type="ECO:0000313" key="4">
    <source>
        <dbReference type="Proteomes" id="UP000295058"/>
    </source>
</evidence>
<dbReference type="OrthoDB" id="9811423at2"/>
<dbReference type="EMBL" id="NQJF01000018">
    <property type="protein sequence ID" value="OYD21208.1"/>
    <property type="molecule type" value="Genomic_DNA"/>
</dbReference>
<keyword evidence="4" id="KW-1185">Reference proteome</keyword>
<protein>
    <submittedName>
        <fullName evidence="1">DUF1289 domain-containing protein</fullName>
    </submittedName>
</protein>
<dbReference type="Proteomes" id="UP000295058">
    <property type="component" value="Unassembled WGS sequence"/>
</dbReference>
<comment type="caution">
    <text evidence="1">The sequence shown here is derived from an EMBL/GenBank/DDBJ whole genome shotgun (WGS) entry which is preliminary data.</text>
</comment>
<evidence type="ECO:0000313" key="1">
    <source>
        <dbReference type="EMBL" id="OYD21208.1"/>
    </source>
</evidence>
<dbReference type="Proteomes" id="UP000243640">
    <property type="component" value="Unassembled WGS sequence"/>
</dbReference>
<name>A0A235C998_9GAMM</name>
<dbReference type="InterPro" id="IPR010710">
    <property type="entry name" value="DUF1289"/>
</dbReference>
<gene>
    <name evidence="1" type="ORF">B6S09_16905</name>
    <name evidence="2" type="ORF">LY04_03399</name>
</gene>
<dbReference type="PANTHER" id="PTHR35175">
    <property type="entry name" value="DUF1289 DOMAIN-CONTAINING PROTEIN"/>
    <property type="match status" value="1"/>
</dbReference>